<keyword evidence="2" id="KW-1133">Transmembrane helix</keyword>
<name>A0A1J1CUL7_CLOSG</name>
<dbReference type="Proteomes" id="UP000182204">
    <property type="component" value="Chromosome"/>
</dbReference>
<accession>A0A1J1CUL7</accession>
<proteinExistence type="predicted"/>
<feature type="transmembrane region" description="Helical" evidence="2">
    <location>
        <begin position="12"/>
        <end position="31"/>
    </location>
</feature>
<evidence type="ECO:0000256" key="2">
    <source>
        <dbReference type="SAM" id="Phobius"/>
    </source>
</evidence>
<sequence length="98" mass="10910">MKEWCLQHPWMTFFIIIFSIGIISKNINLILGGKKDDVKNLKNKGVMEMSDNKTNTTSKQSGISKNKPSETKTSYNERGSQSVPPSSTSAPPLPPKQK</sequence>
<evidence type="ECO:0000256" key="1">
    <source>
        <dbReference type="SAM" id="MobiDB-lite"/>
    </source>
</evidence>
<keyword evidence="2" id="KW-0472">Membrane</keyword>
<dbReference type="RefSeq" id="WP_072584294.1">
    <property type="nucleotide sequence ID" value="NZ_CP013242.1"/>
</dbReference>
<feature type="region of interest" description="Disordered" evidence="1">
    <location>
        <begin position="43"/>
        <end position="98"/>
    </location>
</feature>
<dbReference type="AlphaFoldDB" id="A0A1J1CUL7"/>
<evidence type="ECO:0000313" key="3">
    <source>
        <dbReference type="EMBL" id="APH14180.1"/>
    </source>
</evidence>
<reference evidence="3 4" key="1">
    <citation type="submission" date="2015-11" db="EMBL/GenBank/DDBJ databases">
        <authorList>
            <person name="Hill K.K."/>
            <person name="Shirey T.B."/>
            <person name="Raphael B."/>
            <person name="Daligault H.E."/>
            <person name="Davenport K.W."/>
            <person name="Bruce D.C."/>
            <person name="Foley B.T."/>
            <person name="Johnson S.L."/>
        </authorList>
    </citation>
    <scope>NUCLEOTIDE SEQUENCE [LARGE SCALE GENOMIC DNA]</scope>
    <source>
        <strain evidence="3 4">CDC_1632</strain>
    </source>
</reference>
<keyword evidence="2" id="KW-0812">Transmembrane</keyword>
<gene>
    <name evidence="3" type="ORF">NPD5_293</name>
</gene>
<organism evidence="3 4">
    <name type="scientific">Clostridium sporogenes</name>
    <dbReference type="NCBI Taxonomy" id="1509"/>
    <lineage>
        <taxon>Bacteria</taxon>
        <taxon>Bacillati</taxon>
        <taxon>Bacillota</taxon>
        <taxon>Clostridia</taxon>
        <taxon>Eubacteriales</taxon>
        <taxon>Clostridiaceae</taxon>
        <taxon>Clostridium</taxon>
    </lineage>
</organism>
<feature type="compositionally biased region" description="Polar residues" evidence="1">
    <location>
        <begin position="52"/>
        <end position="79"/>
    </location>
</feature>
<feature type="compositionally biased region" description="Low complexity" evidence="1">
    <location>
        <begin position="80"/>
        <end position="90"/>
    </location>
</feature>
<dbReference type="EMBL" id="CP013243">
    <property type="protein sequence ID" value="APH14180.1"/>
    <property type="molecule type" value="Genomic_DNA"/>
</dbReference>
<protein>
    <submittedName>
        <fullName evidence="3">Uncharacterized protein</fullName>
    </submittedName>
</protein>
<evidence type="ECO:0000313" key="4">
    <source>
        <dbReference type="Proteomes" id="UP000182204"/>
    </source>
</evidence>